<evidence type="ECO:0000256" key="3">
    <source>
        <dbReference type="SAM" id="Phobius"/>
    </source>
</evidence>
<keyword evidence="3" id="KW-0472">Membrane</keyword>
<keyword evidence="3" id="KW-1133">Transmembrane helix</keyword>
<evidence type="ECO:0000256" key="2">
    <source>
        <dbReference type="RuleBase" id="RU341113"/>
    </source>
</evidence>
<organism evidence="4 5">
    <name type="scientific">Exophiala dermatitidis (strain ATCC 34100 / CBS 525.76 / NIH/UT8656)</name>
    <name type="common">Black yeast</name>
    <name type="synonym">Wangiella dermatitidis</name>
    <dbReference type="NCBI Taxonomy" id="858893"/>
    <lineage>
        <taxon>Eukaryota</taxon>
        <taxon>Fungi</taxon>
        <taxon>Dikarya</taxon>
        <taxon>Ascomycota</taxon>
        <taxon>Pezizomycotina</taxon>
        <taxon>Eurotiomycetes</taxon>
        <taxon>Chaetothyriomycetidae</taxon>
        <taxon>Chaetothyriales</taxon>
        <taxon>Herpotrichiellaceae</taxon>
        <taxon>Exophiala</taxon>
    </lineage>
</organism>
<dbReference type="PANTHER" id="PTHR10443:SF12">
    <property type="entry name" value="DIPEPTIDASE"/>
    <property type="match status" value="1"/>
</dbReference>
<dbReference type="GO" id="GO:0046872">
    <property type="term" value="F:metal ion binding"/>
    <property type="evidence" value="ECO:0007669"/>
    <property type="project" value="UniProtKB-UniRule"/>
</dbReference>
<comment type="similarity">
    <text evidence="2">Belongs to the metallo-dependent hydrolases superfamily. Peptidase M19 family.</text>
</comment>
<evidence type="ECO:0000313" key="5">
    <source>
        <dbReference type="Proteomes" id="UP000007304"/>
    </source>
</evidence>
<reference evidence="4" key="1">
    <citation type="submission" date="2011-07" db="EMBL/GenBank/DDBJ databases">
        <title>The Genome Sequence of Exophiala (Wangiella) dermatitidis NIH/UT8656.</title>
        <authorList>
            <consortium name="The Broad Institute Genome Sequencing Platform"/>
            <person name="Cuomo C."/>
            <person name="Wang Z."/>
            <person name="Hunicke-Smith S."/>
            <person name="Szanislo P.J."/>
            <person name="Earl A."/>
            <person name="Young S.K."/>
            <person name="Zeng Q."/>
            <person name="Gargeya S."/>
            <person name="Fitzgerald M."/>
            <person name="Haas B."/>
            <person name="Abouelleil A."/>
            <person name="Alvarado L."/>
            <person name="Arachchi H.M."/>
            <person name="Berlin A."/>
            <person name="Brown A."/>
            <person name="Chapman S.B."/>
            <person name="Chen Z."/>
            <person name="Dunbar C."/>
            <person name="Freedman E."/>
            <person name="Gearin G."/>
            <person name="Gellesch M."/>
            <person name="Goldberg J."/>
            <person name="Griggs A."/>
            <person name="Gujja S."/>
            <person name="Heiman D."/>
            <person name="Howarth C."/>
            <person name="Larson L."/>
            <person name="Lui A."/>
            <person name="MacDonald P.J.P."/>
            <person name="Montmayeur A."/>
            <person name="Murphy C."/>
            <person name="Neiman D."/>
            <person name="Pearson M."/>
            <person name="Priest M."/>
            <person name="Roberts A."/>
            <person name="Saif S."/>
            <person name="Shea T."/>
            <person name="Shenoy N."/>
            <person name="Sisk P."/>
            <person name="Stolte C."/>
            <person name="Sykes S."/>
            <person name="Wortman J."/>
            <person name="Nusbaum C."/>
            <person name="Birren B."/>
        </authorList>
    </citation>
    <scope>NUCLEOTIDE SEQUENCE</scope>
    <source>
        <strain evidence="4">NIH/UT8656</strain>
    </source>
</reference>
<gene>
    <name evidence="4" type="ORF">HMPREF1120_00586</name>
</gene>
<dbReference type="eggNOG" id="KOG4127">
    <property type="taxonomic scope" value="Eukaryota"/>
</dbReference>
<dbReference type="Pfam" id="PF01244">
    <property type="entry name" value="Peptidase_M19"/>
    <property type="match status" value="1"/>
</dbReference>
<dbReference type="GO" id="GO:0070573">
    <property type="term" value="F:metallodipeptidase activity"/>
    <property type="evidence" value="ECO:0007669"/>
    <property type="project" value="InterPro"/>
</dbReference>
<keyword evidence="2" id="KW-0862">Zinc</keyword>
<accession>H6BNJ5</accession>
<dbReference type="EMBL" id="JH226130">
    <property type="protein sequence ID" value="EHY52372.1"/>
    <property type="molecule type" value="Genomic_DNA"/>
</dbReference>
<keyword evidence="2" id="KW-0645">Protease</keyword>
<dbReference type="GeneID" id="20305225"/>
<keyword evidence="2" id="KW-0378">Hydrolase</keyword>
<evidence type="ECO:0000256" key="1">
    <source>
        <dbReference type="ARBA" id="ARBA00022997"/>
    </source>
</evidence>
<sequence>MSSSPKHMPASSGIGPRWQTLSFLTIILALAIGIGNTVLEHGGPARFLLAYTPPALLSLDQRVHRILSRTPLLDGHDDLAAQVQENFGNRIYSTEFKSKFEQGPMPAHLDLPRLAKGKQGGFFWSAWVDCPADRYDFSNENYAPVVMKGLAQVDVIRRLQAEHADLFSPPTLESTAAVAAFRRHGKLISPIGVEGLHMIGRNASLLRLYHSLGARYFTLTWNCHNAFADAAAVSVEPEDPGEMFAARPAKPHWGGLSPLGTKLMDEMNRLGMIIDLAHVNAATMHDVLAGNTTKSYAGSRAPVIFSHSRLSRCVRTRAMSRIISCRWSRRPTRSSWSRSSRSLFRASTRPNRTDCLLFTLRTLRLVLSQIISCILVTRLVLNMSASGAILTGVSIRPGDWKMLVSSRIWCGSCWSGD</sequence>
<comment type="cofactor">
    <cofactor evidence="2">
        <name>Zn(2+)</name>
        <dbReference type="ChEBI" id="CHEBI:29105"/>
    </cofactor>
</comment>
<dbReference type="Proteomes" id="UP000007304">
    <property type="component" value="Unassembled WGS sequence"/>
</dbReference>
<dbReference type="VEuPathDB" id="FungiDB:HMPREF1120_00586"/>
<dbReference type="SUPFAM" id="SSF51556">
    <property type="entry name" value="Metallo-dependent hydrolases"/>
    <property type="match status" value="1"/>
</dbReference>
<dbReference type="RefSeq" id="XP_009152833.1">
    <property type="nucleotide sequence ID" value="XM_009154585.1"/>
</dbReference>
<dbReference type="AlphaFoldDB" id="H6BNJ5"/>
<feature type="transmembrane region" description="Helical" evidence="3">
    <location>
        <begin position="21"/>
        <end position="39"/>
    </location>
</feature>
<dbReference type="GO" id="GO:0006508">
    <property type="term" value="P:proteolysis"/>
    <property type="evidence" value="ECO:0007669"/>
    <property type="project" value="UniProtKB-KW"/>
</dbReference>
<evidence type="ECO:0000313" key="4">
    <source>
        <dbReference type="EMBL" id="EHY52372.1"/>
    </source>
</evidence>
<dbReference type="STRING" id="858893.H6BNJ5"/>
<dbReference type="InterPro" id="IPR032466">
    <property type="entry name" value="Metal_Hydrolase"/>
</dbReference>
<dbReference type="InterPro" id="IPR008257">
    <property type="entry name" value="Pept_M19"/>
</dbReference>
<dbReference type="HOGENOM" id="CLU_658944_0_0_1"/>
<dbReference type="OrthoDB" id="445695at2759"/>
<dbReference type="EC" id="3.4.13.19" evidence="2"/>
<dbReference type="Gene3D" id="3.20.20.140">
    <property type="entry name" value="Metal-dependent hydrolases"/>
    <property type="match status" value="1"/>
</dbReference>
<name>H6BNJ5_EXODN</name>
<keyword evidence="2" id="KW-0479">Metal-binding</keyword>
<proteinExistence type="inferred from homology"/>
<keyword evidence="2" id="KW-0482">Metalloprotease</keyword>
<keyword evidence="5" id="KW-1185">Reference proteome</keyword>
<dbReference type="InParanoid" id="H6BNJ5"/>
<comment type="catalytic activity">
    <reaction evidence="2">
        <text>an L-aminoacyl-L-amino acid + H2O = 2 an L-alpha-amino acid</text>
        <dbReference type="Rhea" id="RHEA:48940"/>
        <dbReference type="ChEBI" id="CHEBI:15377"/>
        <dbReference type="ChEBI" id="CHEBI:59869"/>
        <dbReference type="ChEBI" id="CHEBI:77460"/>
        <dbReference type="EC" id="3.4.13.19"/>
    </reaction>
</comment>
<dbReference type="PROSITE" id="PS51365">
    <property type="entry name" value="RENAL_DIPEPTIDASE_2"/>
    <property type="match status" value="1"/>
</dbReference>
<keyword evidence="1 2" id="KW-0224">Dipeptidase</keyword>
<keyword evidence="3" id="KW-0812">Transmembrane</keyword>
<protein>
    <recommendedName>
        <fullName evidence="2">Dipeptidase</fullName>
        <ecNumber evidence="2">3.4.13.19</ecNumber>
    </recommendedName>
</protein>
<dbReference type="PANTHER" id="PTHR10443">
    <property type="entry name" value="MICROSOMAL DIPEPTIDASE"/>
    <property type="match status" value="1"/>
</dbReference>